<keyword evidence="1" id="KW-0812">Transmembrane</keyword>
<feature type="transmembrane region" description="Helical" evidence="1">
    <location>
        <begin position="7"/>
        <end position="28"/>
    </location>
</feature>
<organism evidence="3 4">
    <name type="scientific">Anaerotruncus massiliensis</name>
    <name type="common">ex Liu et al. 2021</name>
    <dbReference type="NCBI Taxonomy" id="2321404"/>
    <lineage>
        <taxon>Bacteria</taxon>
        <taxon>Bacillati</taxon>
        <taxon>Bacillota</taxon>
        <taxon>Clostridia</taxon>
        <taxon>Eubacteriales</taxon>
        <taxon>Oscillospiraceae</taxon>
        <taxon>Anaerotruncus</taxon>
    </lineage>
</organism>
<dbReference type="RefSeq" id="WP_121585803.1">
    <property type="nucleotide sequence ID" value="NZ_RCHT01000001.1"/>
</dbReference>
<feature type="transmembrane region" description="Helical" evidence="1">
    <location>
        <begin position="40"/>
        <end position="64"/>
    </location>
</feature>
<feature type="transmembrane region" description="Helical" evidence="1">
    <location>
        <begin position="315"/>
        <end position="335"/>
    </location>
</feature>
<dbReference type="Gene3D" id="3.40.50.1110">
    <property type="entry name" value="SGNH hydrolase"/>
    <property type="match status" value="2"/>
</dbReference>
<gene>
    <name evidence="3" type="ORF">D4A47_01620</name>
</gene>
<keyword evidence="1" id="KW-0472">Membrane</keyword>
<evidence type="ECO:0000313" key="4">
    <source>
        <dbReference type="Proteomes" id="UP000276301"/>
    </source>
</evidence>
<keyword evidence="1" id="KW-1133">Transmembrane helix</keyword>
<reference evidence="3 4" key="1">
    <citation type="submission" date="2018-10" db="EMBL/GenBank/DDBJ databases">
        <title>Anaerotruncus faecis sp. nov., isolated from human feces.</title>
        <authorList>
            <person name="Wang Y.-J."/>
        </authorList>
    </citation>
    <scope>NUCLEOTIDE SEQUENCE [LARGE SCALE GENOMIC DNA]</scope>
    <source>
        <strain evidence="3 4">22A2-44</strain>
    </source>
</reference>
<keyword evidence="4" id="KW-1185">Reference proteome</keyword>
<proteinExistence type="predicted"/>
<dbReference type="InterPro" id="IPR036514">
    <property type="entry name" value="SGNH_hydro_sf"/>
</dbReference>
<dbReference type="InterPro" id="IPR013830">
    <property type="entry name" value="SGNH_hydro"/>
</dbReference>
<dbReference type="Pfam" id="PF13472">
    <property type="entry name" value="Lipase_GDSL_2"/>
    <property type="match status" value="1"/>
</dbReference>
<dbReference type="EMBL" id="RCHT01000001">
    <property type="protein sequence ID" value="RLL14706.1"/>
    <property type="molecule type" value="Genomic_DNA"/>
</dbReference>
<protein>
    <recommendedName>
        <fullName evidence="2">SGNH hydrolase-type esterase domain-containing protein</fullName>
    </recommendedName>
</protein>
<dbReference type="SUPFAM" id="SSF52266">
    <property type="entry name" value="SGNH hydrolase"/>
    <property type="match status" value="2"/>
</dbReference>
<dbReference type="AlphaFoldDB" id="A0A498CRA6"/>
<dbReference type="PANTHER" id="PTHR30383">
    <property type="entry name" value="THIOESTERASE 1/PROTEASE 1/LYSOPHOSPHOLIPASE L1"/>
    <property type="match status" value="1"/>
</dbReference>
<dbReference type="GO" id="GO:0004622">
    <property type="term" value="F:phosphatidylcholine lysophospholipase activity"/>
    <property type="evidence" value="ECO:0007669"/>
    <property type="project" value="TreeGrafter"/>
</dbReference>
<dbReference type="Proteomes" id="UP000276301">
    <property type="component" value="Unassembled WGS sequence"/>
</dbReference>
<accession>A0A498CRA6</accession>
<feature type="domain" description="SGNH hydrolase-type esterase" evidence="2">
    <location>
        <begin position="95"/>
        <end position="271"/>
    </location>
</feature>
<dbReference type="PANTHER" id="PTHR30383:SF5">
    <property type="entry name" value="SGNH HYDROLASE-TYPE ESTERASE DOMAIN-CONTAINING PROTEIN"/>
    <property type="match status" value="1"/>
</dbReference>
<comment type="caution">
    <text evidence="3">The sequence shown here is derived from an EMBL/GenBank/DDBJ whole genome shotgun (WGS) entry which is preliminary data.</text>
</comment>
<evidence type="ECO:0000259" key="2">
    <source>
        <dbReference type="Pfam" id="PF13472"/>
    </source>
</evidence>
<name>A0A498CRA6_9FIRM</name>
<dbReference type="CDD" id="cd00229">
    <property type="entry name" value="SGNH_hydrolase"/>
    <property type="match status" value="2"/>
</dbReference>
<dbReference type="InterPro" id="IPR051532">
    <property type="entry name" value="Ester_Hydrolysis_Enzymes"/>
</dbReference>
<sequence>MLNFWRAIFYSDLLAPVFKAVATALGVTPQVCKEYCTSGVMMYGLQFTIIVLIVIAAIVLIRLFGLLNPGNLPKYNPGNMDQVKNSPLKGKRFIFLGSSVTKGFASFGKSFVDMVAARNGAVCVKEAVSGTTLVDNGPKSYISRLKTIDAKTPCDVFVCQLSTNDATKKLPLGKLSAGTGLADFDTKTVYGAIEYIIAYAKETWDCPVVFYTNPFYADEKYAAMVSALKEIAGKWEISVVDFWNDGEISELCKKGSYRNDQIHPTKKGYQAMTPTVEAALACVLTGKAVPAPKKSIALTGDALKKKVNGRRVKKIVLRVLAVILAILVVVGASTVQQLVTVTGMKNEGNSDKYAPEVQAANPDSPIKGKTLLWLGSSVFQGFGAGKTSPAAWIDAIDGTNSIVEVKGGTLLAGVEASIGSGLGSVSSSDSYLPRLMNHTAETDPVVDLVVVQLSTNDSKGQCETGEVSASFDMDDFELTTTVGALEAITAYSKETWGAPVLVITGTQFEDEMTYSGGQNKDIYQLMIERCHELDEKWGDEFSVLDLWHNDVMYENVVTGDTLWRSYMSDAIHPTKKGYLEWWGPYVEERLFELLG</sequence>
<evidence type="ECO:0000313" key="3">
    <source>
        <dbReference type="EMBL" id="RLL14706.1"/>
    </source>
</evidence>
<evidence type="ECO:0000256" key="1">
    <source>
        <dbReference type="SAM" id="Phobius"/>
    </source>
</evidence>